<name>A0A4U9U0T6_SERFO</name>
<proteinExistence type="predicted"/>
<gene>
    <name evidence="1" type="primary">sgrR_2</name>
    <name evidence="1" type="ORF">NCTC12965_02351</name>
</gene>
<sequence length="138" mass="15436">MTLTFYSEHSEFHAIKQAIASLLAEQGIKLNVQVVDYEAWHKGKAQSDLWLGSANFTLPLEFSLFATLYELPLIQHCLTEDIAQDAAQWRENSLSMAEFLPAPGQQPSVASVIPPLAATAWSTQHAWGSDEYSRLVRF</sequence>
<protein>
    <submittedName>
        <fullName evidence="1">HTH-type transcriptional regulator sgrR</fullName>
    </submittedName>
</protein>
<dbReference type="AlphaFoldDB" id="A0A4U9U0T6"/>
<dbReference type="EMBL" id="CABEEZ010000044">
    <property type="protein sequence ID" value="VTR26370.1"/>
    <property type="molecule type" value="Genomic_DNA"/>
</dbReference>
<dbReference type="SUPFAM" id="SSF53850">
    <property type="entry name" value="Periplasmic binding protein-like II"/>
    <property type="match status" value="1"/>
</dbReference>
<evidence type="ECO:0000313" key="1">
    <source>
        <dbReference type="EMBL" id="VTR26370.1"/>
    </source>
</evidence>
<reference evidence="1" key="1">
    <citation type="submission" date="2019-05" db="EMBL/GenBank/DDBJ databases">
        <authorList>
            <consortium name="Pathogen Informatics"/>
        </authorList>
    </citation>
    <scope>NUCLEOTIDE SEQUENCE [LARGE SCALE GENOMIC DNA]</scope>
    <source>
        <strain evidence="1">NCTC12965</strain>
    </source>
</reference>
<accession>A0A4U9U0T6</accession>
<organism evidence="1">
    <name type="scientific">Serratia fonticola</name>
    <dbReference type="NCBI Taxonomy" id="47917"/>
    <lineage>
        <taxon>Bacteria</taxon>
        <taxon>Pseudomonadati</taxon>
        <taxon>Pseudomonadota</taxon>
        <taxon>Gammaproteobacteria</taxon>
        <taxon>Enterobacterales</taxon>
        <taxon>Yersiniaceae</taxon>
        <taxon>Serratia</taxon>
    </lineage>
</organism>